<accession>A0A4S2MLQ2</accession>
<evidence type="ECO:0000313" key="1">
    <source>
        <dbReference type="EMBL" id="TGZ77942.1"/>
    </source>
</evidence>
<evidence type="ECO:0000313" key="2">
    <source>
        <dbReference type="Proteomes" id="UP000298138"/>
    </source>
</evidence>
<sequence length="106" mass="11919">MIPALRQGTQWFSTYSCCLRYTARMAGARPVHLWEYQDEEVRLVGGCKYVCVVNVYALKVRVKIQYSTRHVTDGTTPRILRQVSALPHRGCTVSAAAEAVTLTNQT</sequence>
<dbReference type="EMBL" id="ML220147">
    <property type="protein sequence ID" value="TGZ77942.1"/>
    <property type="molecule type" value="Genomic_DNA"/>
</dbReference>
<dbReference type="AlphaFoldDB" id="A0A4S2MLQ2"/>
<name>A0A4S2MLQ2_9PEZI</name>
<protein>
    <submittedName>
        <fullName evidence="1">Uncharacterized protein</fullName>
    </submittedName>
</protein>
<proteinExistence type="predicted"/>
<keyword evidence="2" id="KW-1185">Reference proteome</keyword>
<organism evidence="1 2">
    <name type="scientific">Ascodesmis nigricans</name>
    <dbReference type="NCBI Taxonomy" id="341454"/>
    <lineage>
        <taxon>Eukaryota</taxon>
        <taxon>Fungi</taxon>
        <taxon>Dikarya</taxon>
        <taxon>Ascomycota</taxon>
        <taxon>Pezizomycotina</taxon>
        <taxon>Pezizomycetes</taxon>
        <taxon>Pezizales</taxon>
        <taxon>Ascodesmidaceae</taxon>
        <taxon>Ascodesmis</taxon>
    </lineage>
</organism>
<gene>
    <name evidence="1" type="ORF">EX30DRAFT_173617</name>
</gene>
<dbReference type="PROSITE" id="PS51257">
    <property type="entry name" value="PROKAR_LIPOPROTEIN"/>
    <property type="match status" value="1"/>
</dbReference>
<dbReference type="InParanoid" id="A0A4S2MLQ2"/>
<reference evidence="1 2" key="1">
    <citation type="submission" date="2019-04" db="EMBL/GenBank/DDBJ databases">
        <title>Comparative genomics and transcriptomics to analyze fruiting body development in filamentous ascomycetes.</title>
        <authorList>
            <consortium name="DOE Joint Genome Institute"/>
            <person name="Lutkenhaus R."/>
            <person name="Traeger S."/>
            <person name="Breuer J."/>
            <person name="Kuo A."/>
            <person name="Lipzen A."/>
            <person name="Pangilinan J."/>
            <person name="Dilworth D."/>
            <person name="Sandor L."/>
            <person name="Poggeler S."/>
            <person name="Barry K."/>
            <person name="Grigoriev I.V."/>
            <person name="Nowrousian M."/>
        </authorList>
    </citation>
    <scope>NUCLEOTIDE SEQUENCE [LARGE SCALE GENOMIC DNA]</scope>
    <source>
        <strain evidence="1 2">CBS 389.68</strain>
    </source>
</reference>
<dbReference type="Proteomes" id="UP000298138">
    <property type="component" value="Unassembled WGS sequence"/>
</dbReference>